<feature type="region of interest" description="Disordered" evidence="1">
    <location>
        <begin position="140"/>
        <end position="165"/>
    </location>
</feature>
<evidence type="ECO:0000256" key="1">
    <source>
        <dbReference type="SAM" id="MobiDB-lite"/>
    </source>
</evidence>
<proteinExistence type="predicted"/>
<reference evidence="3" key="1">
    <citation type="submission" date="2023-07" db="EMBL/GenBank/DDBJ databases">
        <title>Genomic Encyclopedia of Type Strains, Phase IV (KMG-IV): sequencing the most valuable type-strain genomes for metagenomic binning, comparative biology and taxonomic classification.</title>
        <authorList>
            <person name="Goeker M."/>
        </authorList>
    </citation>
    <scope>NUCLEOTIDE SEQUENCE</scope>
    <source>
        <strain evidence="3">DSM 19569</strain>
    </source>
</reference>
<dbReference type="EMBL" id="JAUSWL010000015">
    <property type="protein sequence ID" value="MDQ0546538.1"/>
    <property type="molecule type" value="Genomic_DNA"/>
</dbReference>
<feature type="domain" description="DUF5681" evidence="2">
    <location>
        <begin position="21"/>
        <end position="98"/>
    </location>
</feature>
<dbReference type="RefSeq" id="WP_230367811.1">
    <property type="nucleotide sequence ID" value="NZ_JAJALK010000016.1"/>
</dbReference>
<organism evidence="3 4">
    <name type="scientific">Methylobacterium brachiatum</name>
    <dbReference type="NCBI Taxonomy" id="269660"/>
    <lineage>
        <taxon>Bacteria</taxon>
        <taxon>Pseudomonadati</taxon>
        <taxon>Pseudomonadota</taxon>
        <taxon>Alphaproteobacteria</taxon>
        <taxon>Hyphomicrobiales</taxon>
        <taxon>Methylobacteriaceae</taxon>
        <taxon>Methylobacterium</taxon>
    </lineage>
</organism>
<comment type="caution">
    <text evidence="3">The sequence shown here is derived from an EMBL/GenBank/DDBJ whole genome shotgun (WGS) entry which is preliminary data.</text>
</comment>
<evidence type="ECO:0000259" key="2">
    <source>
        <dbReference type="Pfam" id="PF18932"/>
    </source>
</evidence>
<protein>
    <recommendedName>
        <fullName evidence="2">DUF5681 domain-containing protein</fullName>
    </recommendedName>
</protein>
<dbReference type="Pfam" id="PF18932">
    <property type="entry name" value="DUF5681"/>
    <property type="match status" value="1"/>
</dbReference>
<dbReference type="InterPro" id="IPR043736">
    <property type="entry name" value="DUF5681"/>
</dbReference>
<dbReference type="Proteomes" id="UP001223420">
    <property type="component" value="Unassembled WGS sequence"/>
</dbReference>
<evidence type="ECO:0000313" key="3">
    <source>
        <dbReference type="EMBL" id="MDQ0546538.1"/>
    </source>
</evidence>
<gene>
    <name evidence="3" type="ORF">QO001_005490</name>
</gene>
<feature type="region of interest" description="Disordered" evidence="1">
    <location>
        <begin position="1"/>
        <end position="41"/>
    </location>
</feature>
<accession>A0AAJ1X0L5</accession>
<name>A0AAJ1X0L5_9HYPH</name>
<evidence type="ECO:0000313" key="4">
    <source>
        <dbReference type="Proteomes" id="UP001223420"/>
    </source>
</evidence>
<dbReference type="AlphaFoldDB" id="A0AAJ1X0L5"/>
<sequence length="165" mass="17662">MPRKTKPTGDYEVGYGRPPAHTRFKPGQSGNPRGRAKGARDVKTVIEEAMKREFSQTVTVVEGGKSRTLTKLDLIVITNVNKAAKGEARSLRELLALAHRLGLLEGPPPTAEALEAATPFSAEDQAIVARFLARERASAPAVNANPAQGLDLTPNCISDQEDHAA</sequence>